<dbReference type="EMBL" id="HG746062">
    <property type="protein sequence ID" value="CDP21829.1"/>
    <property type="molecule type" value="Genomic_DNA"/>
</dbReference>
<dbReference type="AlphaFoldDB" id="A0A068VMK6"/>
<dbReference type="Proteomes" id="UP000295252">
    <property type="component" value="Unassembled WGS sequence"/>
</dbReference>
<sequence>DRLHSFERAIHHNCPVCYAYLFDTRKDNRVLACRHTIHLD</sequence>
<proteinExistence type="predicted"/>
<evidence type="ECO:0000313" key="2">
    <source>
        <dbReference type="Proteomes" id="UP000295252"/>
    </source>
</evidence>
<organism evidence="1 2">
    <name type="scientific">Coffea canephora</name>
    <name type="common">Robusta coffee</name>
    <dbReference type="NCBI Taxonomy" id="49390"/>
    <lineage>
        <taxon>Eukaryota</taxon>
        <taxon>Viridiplantae</taxon>
        <taxon>Streptophyta</taxon>
        <taxon>Embryophyta</taxon>
        <taxon>Tracheophyta</taxon>
        <taxon>Spermatophyta</taxon>
        <taxon>Magnoliopsida</taxon>
        <taxon>eudicotyledons</taxon>
        <taxon>Gunneridae</taxon>
        <taxon>Pentapetalae</taxon>
        <taxon>asterids</taxon>
        <taxon>lamiids</taxon>
        <taxon>Gentianales</taxon>
        <taxon>Rubiaceae</taxon>
        <taxon>Ixoroideae</taxon>
        <taxon>Gardenieae complex</taxon>
        <taxon>Bertiereae - Coffeeae clade</taxon>
        <taxon>Coffeeae</taxon>
        <taxon>Coffea</taxon>
    </lineage>
</organism>
<dbReference type="STRING" id="49390.A0A068VMK6"/>
<gene>
    <name evidence="1" type="ORF">GSCOC_T00011310001</name>
</gene>
<evidence type="ECO:0000313" key="1">
    <source>
        <dbReference type="EMBL" id="CDP21829.1"/>
    </source>
</evidence>
<keyword evidence="2" id="KW-1185">Reference proteome</keyword>
<accession>A0A068VMK6</accession>
<name>A0A068VMK6_COFCA</name>
<dbReference type="InParanoid" id="A0A068VMK6"/>
<feature type="non-terminal residue" evidence="1">
    <location>
        <position position="1"/>
    </location>
</feature>
<dbReference type="PhylomeDB" id="A0A068VMK6"/>
<dbReference type="Gramene" id="CDP21829">
    <property type="protein sequence ID" value="CDP21829"/>
    <property type="gene ID" value="GSCOC_T00011310001"/>
</dbReference>
<protein>
    <submittedName>
        <fullName evidence="1">DH200=94 genomic scaffold, scaffold_6978</fullName>
    </submittedName>
</protein>
<reference evidence="2" key="1">
    <citation type="journal article" date="2014" name="Science">
        <title>The coffee genome provides insight into the convergent evolution of caffeine biosynthesis.</title>
        <authorList>
            <person name="Denoeud F."/>
            <person name="Carretero-Paulet L."/>
            <person name="Dereeper A."/>
            <person name="Droc G."/>
            <person name="Guyot R."/>
            <person name="Pietrella M."/>
            <person name="Zheng C."/>
            <person name="Alberti A."/>
            <person name="Anthony F."/>
            <person name="Aprea G."/>
            <person name="Aury J.M."/>
            <person name="Bento P."/>
            <person name="Bernard M."/>
            <person name="Bocs S."/>
            <person name="Campa C."/>
            <person name="Cenci A."/>
            <person name="Combes M.C."/>
            <person name="Crouzillat D."/>
            <person name="Da Silva C."/>
            <person name="Daddiego L."/>
            <person name="De Bellis F."/>
            <person name="Dussert S."/>
            <person name="Garsmeur O."/>
            <person name="Gayraud T."/>
            <person name="Guignon V."/>
            <person name="Jahn K."/>
            <person name="Jamilloux V."/>
            <person name="Joet T."/>
            <person name="Labadie K."/>
            <person name="Lan T."/>
            <person name="Leclercq J."/>
            <person name="Lepelley M."/>
            <person name="Leroy T."/>
            <person name="Li L.T."/>
            <person name="Librado P."/>
            <person name="Lopez L."/>
            <person name="Munoz A."/>
            <person name="Noel B."/>
            <person name="Pallavicini A."/>
            <person name="Perrotta G."/>
            <person name="Poncet V."/>
            <person name="Pot D."/>
            <person name="Priyono X."/>
            <person name="Rigoreau M."/>
            <person name="Rouard M."/>
            <person name="Rozas J."/>
            <person name="Tranchant-Dubreuil C."/>
            <person name="VanBuren R."/>
            <person name="Zhang Q."/>
            <person name="Andrade A.C."/>
            <person name="Argout X."/>
            <person name="Bertrand B."/>
            <person name="de Kochko A."/>
            <person name="Graziosi G."/>
            <person name="Henry R.J."/>
            <person name="Jayarama X."/>
            <person name="Ming R."/>
            <person name="Nagai C."/>
            <person name="Rounsley S."/>
            <person name="Sankoff D."/>
            <person name="Giuliano G."/>
            <person name="Albert V.A."/>
            <person name="Wincker P."/>
            <person name="Lashermes P."/>
        </authorList>
    </citation>
    <scope>NUCLEOTIDE SEQUENCE [LARGE SCALE GENOMIC DNA]</scope>
    <source>
        <strain evidence="2">cv. DH200-94</strain>
    </source>
</reference>